<dbReference type="PANTHER" id="PTHR33823">
    <property type="entry name" value="RNA POLYMERASE-BINDING TRANSCRIPTION FACTOR DKSA-RELATED"/>
    <property type="match status" value="1"/>
</dbReference>
<evidence type="ECO:0000256" key="2">
    <source>
        <dbReference type="ARBA" id="ARBA00022771"/>
    </source>
</evidence>
<organism evidence="6 7">
    <name type="scientific">Noviherbaspirillum album</name>
    <dbReference type="NCBI Taxonomy" id="3080276"/>
    <lineage>
        <taxon>Bacteria</taxon>
        <taxon>Pseudomonadati</taxon>
        <taxon>Pseudomonadota</taxon>
        <taxon>Betaproteobacteria</taxon>
        <taxon>Burkholderiales</taxon>
        <taxon>Oxalobacteraceae</taxon>
        <taxon>Noviherbaspirillum</taxon>
    </lineage>
</organism>
<dbReference type="Pfam" id="PF01258">
    <property type="entry name" value="zf-dskA_traR"/>
    <property type="match status" value="1"/>
</dbReference>
<dbReference type="SUPFAM" id="SSF57716">
    <property type="entry name" value="Glucocorticoid receptor-like (DNA-binding domain)"/>
    <property type="match status" value="1"/>
</dbReference>
<name>A0ABU6JJH1_9BURK</name>
<dbReference type="InterPro" id="IPR037187">
    <property type="entry name" value="DnaK_N"/>
</dbReference>
<dbReference type="InterPro" id="IPR000962">
    <property type="entry name" value="Znf_DskA_TraR"/>
</dbReference>
<evidence type="ECO:0000259" key="5">
    <source>
        <dbReference type="Pfam" id="PF01258"/>
    </source>
</evidence>
<evidence type="ECO:0000256" key="1">
    <source>
        <dbReference type="ARBA" id="ARBA00022723"/>
    </source>
</evidence>
<gene>
    <name evidence="6" type="ORF">RY831_31625</name>
</gene>
<proteinExistence type="predicted"/>
<dbReference type="RefSeq" id="WP_326510279.1">
    <property type="nucleotide sequence ID" value="NZ_JAWIIV010000067.1"/>
</dbReference>
<dbReference type="SUPFAM" id="SSF109635">
    <property type="entry name" value="DnaK suppressor protein DksA, alpha-hairpin domain"/>
    <property type="match status" value="1"/>
</dbReference>
<keyword evidence="1" id="KW-0479">Metal-binding</keyword>
<reference evidence="6 7" key="1">
    <citation type="submission" date="2023-10" db="EMBL/GenBank/DDBJ databases">
        <title>Noviherbaspirillum sp. CPCC 100848 genome assembly.</title>
        <authorList>
            <person name="Li X.Y."/>
            <person name="Fang X.M."/>
        </authorList>
    </citation>
    <scope>NUCLEOTIDE SEQUENCE [LARGE SCALE GENOMIC DNA]</scope>
    <source>
        <strain evidence="6 7">CPCC 100848</strain>
    </source>
</reference>
<protein>
    <submittedName>
        <fullName evidence="6">TraR/DksA family transcriptional regulator</fullName>
    </submittedName>
</protein>
<dbReference type="PROSITE" id="PS51128">
    <property type="entry name" value="ZF_DKSA_2"/>
    <property type="match status" value="1"/>
</dbReference>
<sequence>MSSLTQEQTAELRKMLDERYASLNDEVHREVNNRDDYLDVASEVPDPGDASFANLAVDLDNAAVTRDIGELRAIEAARGRMESGEYGDCVDCETEIPFERLKVQPTAERCAPCQEQYEKMNPDPQRGATL</sequence>
<evidence type="ECO:0000313" key="7">
    <source>
        <dbReference type="Proteomes" id="UP001352263"/>
    </source>
</evidence>
<dbReference type="Proteomes" id="UP001352263">
    <property type="component" value="Unassembled WGS sequence"/>
</dbReference>
<feature type="domain" description="Zinc finger DksA/TraR C4-type" evidence="5">
    <location>
        <begin position="84"/>
        <end position="119"/>
    </location>
</feature>
<evidence type="ECO:0000256" key="3">
    <source>
        <dbReference type="ARBA" id="ARBA00022833"/>
    </source>
</evidence>
<accession>A0ABU6JJH1</accession>
<evidence type="ECO:0000256" key="4">
    <source>
        <dbReference type="PROSITE-ProRule" id="PRU00510"/>
    </source>
</evidence>
<keyword evidence="3" id="KW-0862">Zinc</keyword>
<dbReference type="PANTHER" id="PTHR33823:SF4">
    <property type="entry name" value="GENERAL STRESS PROTEIN 16O"/>
    <property type="match status" value="1"/>
</dbReference>
<dbReference type="Gene3D" id="1.20.120.910">
    <property type="entry name" value="DksA, coiled-coil domain"/>
    <property type="match status" value="1"/>
</dbReference>
<keyword evidence="2" id="KW-0863">Zinc-finger</keyword>
<comment type="caution">
    <text evidence="6">The sequence shown here is derived from an EMBL/GenBank/DDBJ whole genome shotgun (WGS) entry which is preliminary data.</text>
</comment>
<dbReference type="EMBL" id="JAWIIV010000067">
    <property type="protein sequence ID" value="MEC4723675.1"/>
    <property type="molecule type" value="Genomic_DNA"/>
</dbReference>
<evidence type="ECO:0000313" key="6">
    <source>
        <dbReference type="EMBL" id="MEC4723675.1"/>
    </source>
</evidence>
<keyword evidence="7" id="KW-1185">Reference proteome</keyword>
<feature type="zinc finger region" description="dksA C4-type" evidence="4">
    <location>
        <begin position="89"/>
        <end position="113"/>
    </location>
</feature>